<feature type="transmembrane region" description="Helical" evidence="1">
    <location>
        <begin position="19"/>
        <end position="39"/>
    </location>
</feature>
<keyword evidence="1" id="KW-0812">Transmembrane</keyword>
<comment type="caution">
    <text evidence="2">The sequence shown here is derived from an EMBL/GenBank/DDBJ whole genome shotgun (WGS) entry which is preliminary data.</text>
</comment>
<keyword evidence="1" id="KW-1133">Transmembrane helix</keyword>
<protein>
    <recommendedName>
        <fullName evidence="4">Cysteine rich repeat-containing protein</fullName>
    </recommendedName>
</protein>
<proteinExistence type="predicted"/>
<dbReference type="EMBL" id="LJYF01000029">
    <property type="protein sequence ID" value="KRP94655.1"/>
    <property type="molecule type" value="Genomic_DNA"/>
</dbReference>
<evidence type="ECO:0008006" key="4">
    <source>
        <dbReference type="Google" id="ProtNLM"/>
    </source>
</evidence>
<sequence length="120" mass="13841">MQPRTGLGNRDQRMSCICSAHPCTAALAVIMIVVAVTRWTGHAHARDRRAEQVLTSCRPDMMRFCDRFTGRSDVDVAIFCLRDNFKNLRSECRRMMPTAAERNHGSMRHLNRFPLVLHRE</sequence>
<keyword evidence="1" id="KW-0472">Membrane</keyword>
<evidence type="ECO:0000313" key="3">
    <source>
        <dbReference type="Proteomes" id="UP000051380"/>
    </source>
</evidence>
<organism evidence="2 3">
    <name type="scientific">Bradyrhizobium yuanmingense</name>
    <dbReference type="NCBI Taxonomy" id="108015"/>
    <lineage>
        <taxon>Bacteria</taxon>
        <taxon>Pseudomonadati</taxon>
        <taxon>Pseudomonadota</taxon>
        <taxon>Alphaproteobacteria</taxon>
        <taxon>Hyphomicrobiales</taxon>
        <taxon>Nitrobacteraceae</taxon>
        <taxon>Bradyrhizobium</taxon>
    </lineage>
</organism>
<dbReference type="Proteomes" id="UP000051380">
    <property type="component" value="Unassembled WGS sequence"/>
</dbReference>
<reference evidence="2 3" key="1">
    <citation type="submission" date="2015-09" db="EMBL/GenBank/DDBJ databases">
        <title>Draft Genome Sequence of the Strain BR 3267 (Bradyrhizobium yuanmingense) recommended as inoculant for cowpea in Brazil.</title>
        <authorList>
            <person name="Simoes-Araujo J.L."/>
            <person name="Zilli J.E."/>
        </authorList>
    </citation>
    <scope>NUCLEOTIDE SEQUENCE [LARGE SCALE GENOMIC DNA]</scope>
    <source>
        <strain evidence="2 3">BR3267</strain>
    </source>
</reference>
<name>A0A0R3CAV5_9BRAD</name>
<evidence type="ECO:0000313" key="2">
    <source>
        <dbReference type="EMBL" id="KRP94655.1"/>
    </source>
</evidence>
<evidence type="ECO:0000256" key="1">
    <source>
        <dbReference type="SAM" id="Phobius"/>
    </source>
</evidence>
<accession>A0A0R3CAV5</accession>
<dbReference type="AlphaFoldDB" id="A0A0R3CAV5"/>
<gene>
    <name evidence="2" type="ORF">AOQ72_21075</name>
</gene>